<evidence type="ECO:0000313" key="2">
    <source>
        <dbReference type="EMBL" id="MEA5358740.1"/>
    </source>
</evidence>
<dbReference type="GO" id="GO:0005524">
    <property type="term" value="F:ATP binding"/>
    <property type="evidence" value="ECO:0007669"/>
    <property type="project" value="UniProtKB-KW"/>
</dbReference>
<dbReference type="InterPro" id="IPR051396">
    <property type="entry name" value="Bact_Antivir_Def_Nuclease"/>
</dbReference>
<feature type="domain" description="ATPase AAA-type core" evidence="1">
    <location>
        <begin position="218"/>
        <end position="294"/>
    </location>
</feature>
<dbReference type="SUPFAM" id="SSF52540">
    <property type="entry name" value="P-loop containing nucleoside triphosphate hydrolases"/>
    <property type="match status" value="1"/>
</dbReference>
<accession>A0ABU5QXS5</accession>
<dbReference type="RefSeq" id="WP_323323804.1">
    <property type="nucleotide sequence ID" value="NZ_JAYFSI010000001.1"/>
</dbReference>
<dbReference type="Pfam" id="PF13304">
    <property type="entry name" value="AAA_21"/>
    <property type="match status" value="1"/>
</dbReference>
<dbReference type="PANTHER" id="PTHR43581">
    <property type="entry name" value="ATP/GTP PHOSPHATASE"/>
    <property type="match status" value="1"/>
</dbReference>
<dbReference type="PANTHER" id="PTHR43581:SF4">
    <property type="entry name" value="ATP_GTP PHOSPHATASE"/>
    <property type="match status" value="1"/>
</dbReference>
<name>A0ABU5QXS5_9PSEU</name>
<sequence length="522" mass="59347">MRLLAVEIDNWKSFDHTGRVNIEQINLLVGRNNSGKSAFIRAVHQLQDGLPATLRDLRLQATGAVVGCHVGSRDIQSEIEKYFRISYDEKYFRNPYDIVDGHTQVVFRFTPAGNRLTFETPSMKVGENRYSLSGKISAGEPNNFLYTYFSKRKVVGFSPSVDINRARRVSGDLSNLVAKIDRLANPGYTRSQTYFDLCDAVLGFRVTAYQSEEGKEAGLQIGDYDTIPLEAMGEGVSSLLGLIVDLCMAEGKVFLIEEPENDIHPEGLKKLLNVIVDKSETNQFIISTHSNVVVKHLGAAPNSQILSVRLADYKQDAIPTSTITPIENTPEARIAVLRELGYELFDFDLADGWLLLEESSAQAIIRNYLIPWFVPRLARIQLVSANGVGKVEPAFEDFRRLFLYAHLEKHYEGRAWVVVDGDDLGKKTVQSLRAAYKSWPEDHFQTWSKQDFERFYPARFAPEVQRILVLSHREKREPKRRLLEQVKTWCEVNADEAKREFEESAAEVVDFLRRIDMKLFDG</sequence>
<evidence type="ECO:0000259" key="1">
    <source>
        <dbReference type="Pfam" id="PF13304"/>
    </source>
</evidence>
<protein>
    <submittedName>
        <fullName evidence="2">ATP-binding protein</fullName>
    </submittedName>
</protein>
<comment type="caution">
    <text evidence="2">The sequence shown here is derived from an EMBL/GenBank/DDBJ whole genome shotgun (WGS) entry which is preliminary data.</text>
</comment>
<dbReference type="InterPro" id="IPR027417">
    <property type="entry name" value="P-loop_NTPase"/>
</dbReference>
<gene>
    <name evidence="2" type="ORF">VA596_04270</name>
</gene>
<dbReference type="Gene3D" id="3.40.50.300">
    <property type="entry name" value="P-loop containing nucleotide triphosphate hydrolases"/>
    <property type="match status" value="1"/>
</dbReference>
<reference evidence="2 3" key="1">
    <citation type="submission" date="2023-12" db="EMBL/GenBank/DDBJ databases">
        <title>Amycolatopsis sp. V23-08.</title>
        <authorList>
            <person name="Somphong A."/>
        </authorList>
    </citation>
    <scope>NUCLEOTIDE SEQUENCE [LARGE SCALE GENOMIC DNA]</scope>
    <source>
        <strain evidence="2 3">V23-08</strain>
    </source>
</reference>
<dbReference type="EMBL" id="JAYFSI010000001">
    <property type="protein sequence ID" value="MEA5358740.1"/>
    <property type="molecule type" value="Genomic_DNA"/>
</dbReference>
<dbReference type="Proteomes" id="UP001304298">
    <property type="component" value="Unassembled WGS sequence"/>
</dbReference>
<evidence type="ECO:0000313" key="3">
    <source>
        <dbReference type="Proteomes" id="UP001304298"/>
    </source>
</evidence>
<organism evidence="2 3">
    <name type="scientific">Amycolatopsis heterodermiae</name>
    <dbReference type="NCBI Taxonomy" id="3110235"/>
    <lineage>
        <taxon>Bacteria</taxon>
        <taxon>Bacillati</taxon>
        <taxon>Actinomycetota</taxon>
        <taxon>Actinomycetes</taxon>
        <taxon>Pseudonocardiales</taxon>
        <taxon>Pseudonocardiaceae</taxon>
        <taxon>Amycolatopsis</taxon>
    </lineage>
</organism>
<keyword evidence="3" id="KW-1185">Reference proteome</keyword>
<keyword evidence="2" id="KW-0547">Nucleotide-binding</keyword>
<proteinExistence type="predicted"/>
<keyword evidence="2" id="KW-0067">ATP-binding</keyword>
<dbReference type="InterPro" id="IPR003959">
    <property type="entry name" value="ATPase_AAA_core"/>
</dbReference>